<reference evidence="2 5" key="2">
    <citation type="submission" date="2020-07" db="EMBL/GenBank/DDBJ databases">
        <authorList>
            <person name="Khare M."/>
        </authorList>
    </citation>
    <scope>NUCLEOTIDE SEQUENCE [LARGE SCALE GENOMIC DNA]</scope>
    <source>
        <strain evidence="2 5">P8776</strain>
    </source>
</reference>
<evidence type="ECO:0000313" key="4">
    <source>
        <dbReference type="Proteomes" id="UP000336646"/>
    </source>
</evidence>
<name>A0A6C1U1B1_9CORY</name>
<dbReference type="GeneID" id="74901354"/>
<sequence length="108" mass="10780">MKARRLAGDEGYATVTSAGIIAAVTSLMVLVVGVGARVADSHRAQLAADLAATAGATAHYSGVDACRVAAETAAHNSARLRTCELIDGDVTVNVSVSMATATARAGPL</sequence>
<dbReference type="EMBL" id="RXIR01000013">
    <property type="protein sequence ID" value="TVS28436.1"/>
    <property type="molecule type" value="Genomic_DNA"/>
</dbReference>
<dbReference type="Proteomes" id="UP000580709">
    <property type="component" value="Unassembled WGS sequence"/>
</dbReference>
<evidence type="ECO:0000313" key="5">
    <source>
        <dbReference type="Proteomes" id="UP000580709"/>
    </source>
</evidence>
<protein>
    <submittedName>
        <fullName evidence="2">Flp pilus-assembly TadE/G-like family protein</fullName>
    </submittedName>
    <submittedName>
        <fullName evidence="3">TadE-like protein</fullName>
    </submittedName>
</protein>
<keyword evidence="5" id="KW-1185">Reference proteome</keyword>
<evidence type="ECO:0000256" key="1">
    <source>
        <dbReference type="SAM" id="Phobius"/>
    </source>
</evidence>
<reference evidence="3 4" key="1">
    <citation type="submission" date="2018-12" db="EMBL/GenBank/DDBJ databases">
        <title>Corynebacterium sanguinis sp. nov., a clinically-associated and environmental corynebacterium.</title>
        <authorList>
            <person name="Gonzales-Siles L."/>
            <person name="Jaen-Luchoro D."/>
            <person name="Cardew S."/>
            <person name="Inganas E."/>
            <person name="Ohlen M."/>
            <person name="Jensie-Markopolous S."/>
            <person name="Pinyeiro-Iglesias B."/>
            <person name="Molin K."/>
            <person name="Skovbjerg S."/>
            <person name="Svensson-Stadler L."/>
            <person name="Funke G."/>
            <person name="Moore E.R.B."/>
        </authorList>
    </citation>
    <scope>NUCLEOTIDE SEQUENCE [LARGE SCALE GENOMIC DNA]</scope>
    <source>
        <strain evidence="3 4">58734</strain>
    </source>
</reference>
<accession>A0A6C1U1B1</accession>
<organism evidence="3 4">
    <name type="scientific">Corynebacterium sanguinis</name>
    <dbReference type="NCBI Taxonomy" id="2594913"/>
    <lineage>
        <taxon>Bacteria</taxon>
        <taxon>Bacillati</taxon>
        <taxon>Actinomycetota</taxon>
        <taxon>Actinomycetes</taxon>
        <taxon>Mycobacteriales</taxon>
        <taxon>Corynebacteriaceae</taxon>
        <taxon>Corynebacterium</taxon>
    </lineage>
</organism>
<dbReference type="EMBL" id="JACEOR010000477">
    <property type="protein sequence ID" value="MBA4505826.1"/>
    <property type="molecule type" value="Genomic_DNA"/>
</dbReference>
<dbReference type="AlphaFoldDB" id="A0A6C1U1B1"/>
<dbReference type="InterPro" id="IPR021202">
    <property type="entry name" value="Rv3654c-like"/>
</dbReference>
<dbReference type="Proteomes" id="UP000336646">
    <property type="component" value="Unassembled WGS sequence"/>
</dbReference>
<keyword evidence="1" id="KW-0812">Transmembrane</keyword>
<keyword evidence="1" id="KW-1133">Transmembrane helix</keyword>
<evidence type="ECO:0000313" key="2">
    <source>
        <dbReference type="EMBL" id="MBA4505826.1"/>
    </source>
</evidence>
<evidence type="ECO:0000313" key="3">
    <source>
        <dbReference type="EMBL" id="TVS28436.1"/>
    </source>
</evidence>
<gene>
    <name evidence="3" type="ORF">EKI59_07220</name>
    <name evidence="2" type="ORF">H0H28_10960</name>
</gene>
<proteinExistence type="predicted"/>
<dbReference type="NCBIfam" id="TIGR03816">
    <property type="entry name" value="tadE_like_DECH"/>
    <property type="match status" value="1"/>
</dbReference>
<feature type="transmembrane region" description="Helical" evidence="1">
    <location>
        <begin position="12"/>
        <end position="36"/>
    </location>
</feature>
<keyword evidence="1" id="KW-0472">Membrane</keyword>
<comment type="caution">
    <text evidence="3">The sequence shown here is derived from an EMBL/GenBank/DDBJ whole genome shotgun (WGS) entry which is preliminary data.</text>
</comment>
<dbReference type="RefSeq" id="WP_144317506.1">
    <property type="nucleotide sequence ID" value="NZ_CP038157.1"/>
</dbReference>
<dbReference type="OrthoDB" id="9897206at2"/>